<feature type="compositionally biased region" description="Acidic residues" evidence="1">
    <location>
        <begin position="133"/>
        <end position="146"/>
    </location>
</feature>
<reference evidence="2 3" key="1">
    <citation type="journal article" date="2012" name="BMC Genomics">
        <title>Comparative genomics of the white-rot fungi, Phanerochaete carnosa and P. chrysosporium, to elucidate the genetic basis of the distinct wood types they colonize.</title>
        <authorList>
            <person name="Suzuki H."/>
            <person name="MacDonald J."/>
            <person name="Syed K."/>
            <person name="Salamov A."/>
            <person name="Hori C."/>
            <person name="Aerts A."/>
            <person name="Henrissat B."/>
            <person name="Wiebenga A."/>
            <person name="vanKuyk P.A."/>
            <person name="Barry K."/>
            <person name="Lindquist E."/>
            <person name="LaButti K."/>
            <person name="Lapidus A."/>
            <person name="Lucas S."/>
            <person name="Coutinho P."/>
            <person name="Gong Y."/>
            <person name="Samejima M."/>
            <person name="Mahadevan R."/>
            <person name="Abou-Zaid M."/>
            <person name="de Vries R.P."/>
            <person name="Igarashi K."/>
            <person name="Yadav J.S."/>
            <person name="Grigoriev I.V."/>
            <person name="Master E.R."/>
        </authorList>
    </citation>
    <scope>NUCLEOTIDE SEQUENCE [LARGE SCALE GENOMIC DNA]</scope>
    <source>
        <strain evidence="2 3">HHB-10118-sp</strain>
    </source>
</reference>
<dbReference type="AlphaFoldDB" id="K5WC86"/>
<feature type="compositionally biased region" description="Polar residues" evidence="1">
    <location>
        <begin position="73"/>
        <end position="85"/>
    </location>
</feature>
<gene>
    <name evidence="2" type="ORF">PHACADRAFT_248258</name>
</gene>
<dbReference type="Proteomes" id="UP000008370">
    <property type="component" value="Unassembled WGS sequence"/>
</dbReference>
<feature type="region of interest" description="Disordered" evidence="1">
    <location>
        <begin position="48"/>
        <end position="146"/>
    </location>
</feature>
<dbReference type="RefSeq" id="XP_007390981.1">
    <property type="nucleotide sequence ID" value="XM_007390919.1"/>
</dbReference>
<name>K5WC86_PHACS</name>
<keyword evidence="3" id="KW-1185">Reference proteome</keyword>
<dbReference type="KEGG" id="pco:PHACADRAFT_248258"/>
<dbReference type="OrthoDB" id="2803774at2759"/>
<dbReference type="HOGENOM" id="CLU_1778137_0_0_1"/>
<dbReference type="GeneID" id="18914303"/>
<proteinExistence type="predicted"/>
<evidence type="ECO:0000313" key="3">
    <source>
        <dbReference type="Proteomes" id="UP000008370"/>
    </source>
</evidence>
<dbReference type="EMBL" id="JH930468">
    <property type="protein sequence ID" value="EKM61573.1"/>
    <property type="molecule type" value="Genomic_DNA"/>
</dbReference>
<protein>
    <submittedName>
        <fullName evidence="2">Uncharacterized protein</fullName>
    </submittedName>
</protein>
<accession>K5WC86</accession>
<evidence type="ECO:0000313" key="2">
    <source>
        <dbReference type="EMBL" id="EKM61573.1"/>
    </source>
</evidence>
<organism evidence="2 3">
    <name type="scientific">Phanerochaete carnosa (strain HHB-10118-sp)</name>
    <name type="common">White-rot fungus</name>
    <name type="synonym">Peniophora carnosa</name>
    <dbReference type="NCBI Taxonomy" id="650164"/>
    <lineage>
        <taxon>Eukaryota</taxon>
        <taxon>Fungi</taxon>
        <taxon>Dikarya</taxon>
        <taxon>Basidiomycota</taxon>
        <taxon>Agaricomycotina</taxon>
        <taxon>Agaricomycetes</taxon>
        <taxon>Polyporales</taxon>
        <taxon>Phanerochaetaceae</taxon>
        <taxon>Phanerochaete</taxon>
    </lineage>
</organism>
<sequence length="146" mass="16553">MSNKEIAEYCNCDVRDVYFALNNETGDNLSEDHDYLDGKLGDIVNIDNVDESMLKPVYHVDEKLDKDEDEDMSNSGGEEQTQQEPLANGEDPRAKAYPTPESDPPYNPPLRGYADDTTYDSEDEIERILSATDLDEPEDEEMYDVS</sequence>
<dbReference type="InParanoid" id="K5WC86"/>
<evidence type="ECO:0000256" key="1">
    <source>
        <dbReference type="SAM" id="MobiDB-lite"/>
    </source>
</evidence>